<sequence>MSFHIKKTPKKMLFLYIKNSFIP</sequence>
<reference evidence="1" key="1">
    <citation type="submission" date="2014-11" db="EMBL/GenBank/DDBJ databases">
        <authorList>
            <person name="Amaro Gonzalez C."/>
        </authorList>
    </citation>
    <scope>NUCLEOTIDE SEQUENCE</scope>
</reference>
<reference evidence="1" key="2">
    <citation type="journal article" date="2015" name="Fish Shellfish Immunol.">
        <title>Early steps in the European eel (Anguilla anguilla)-Vibrio vulnificus interaction in the gills: Role of the RtxA13 toxin.</title>
        <authorList>
            <person name="Callol A."/>
            <person name="Pajuelo D."/>
            <person name="Ebbesson L."/>
            <person name="Teles M."/>
            <person name="MacKenzie S."/>
            <person name="Amaro C."/>
        </authorList>
    </citation>
    <scope>NUCLEOTIDE SEQUENCE</scope>
</reference>
<dbReference type="EMBL" id="GBXM01008346">
    <property type="protein sequence ID" value="JAI00232.1"/>
    <property type="molecule type" value="Transcribed_RNA"/>
</dbReference>
<protein>
    <submittedName>
        <fullName evidence="1">Uncharacterized protein</fullName>
    </submittedName>
</protein>
<accession>A0A0E9XCT6</accession>
<evidence type="ECO:0000313" key="1">
    <source>
        <dbReference type="EMBL" id="JAI00232.1"/>
    </source>
</evidence>
<proteinExistence type="predicted"/>
<dbReference type="AlphaFoldDB" id="A0A0E9XCT6"/>
<organism evidence="1">
    <name type="scientific">Anguilla anguilla</name>
    <name type="common">European freshwater eel</name>
    <name type="synonym">Muraena anguilla</name>
    <dbReference type="NCBI Taxonomy" id="7936"/>
    <lineage>
        <taxon>Eukaryota</taxon>
        <taxon>Metazoa</taxon>
        <taxon>Chordata</taxon>
        <taxon>Craniata</taxon>
        <taxon>Vertebrata</taxon>
        <taxon>Euteleostomi</taxon>
        <taxon>Actinopterygii</taxon>
        <taxon>Neopterygii</taxon>
        <taxon>Teleostei</taxon>
        <taxon>Anguilliformes</taxon>
        <taxon>Anguillidae</taxon>
        <taxon>Anguilla</taxon>
    </lineage>
</organism>
<name>A0A0E9XCT6_ANGAN</name>